<evidence type="ECO:0000313" key="2">
    <source>
        <dbReference type="EMBL" id="NJR78904.1"/>
    </source>
</evidence>
<comment type="caution">
    <text evidence="2">The sequence shown here is derived from an EMBL/GenBank/DDBJ whole genome shotgun (WGS) entry which is preliminary data.</text>
</comment>
<feature type="region of interest" description="Disordered" evidence="1">
    <location>
        <begin position="1"/>
        <end position="32"/>
    </location>
</feature>
<dbReference type="RefSeq" id="WP_168134437.1">
    <property type="nucleotide sequence ID" value="NZ_JAAVJH010000005.1"/>
</dbReference>
<reference evidence="2 3" key="1">
    <citation type="submission" date="2020-03" db="EMBL/GenBank/DDBJ databases">
        <authorList>
            <person name="Wang L."/>
            <person name="He N."/>
            <person name="Li Y."/>
            <person name="Fang Y."/>
            <person name="Zhang F."/>
        </authorList>
    </citation>
    <scope>NUCLEOTIDE SEQUENCE [LARGE SCALE GENOMIC DNA]</scope>
    <source>
        <strain evidence="2 3">36D10-4-7</strain>
    </source>
</reference>
<evidence type="ECO:0000313" key="3">
    <source>
        <dbReference type="Proteomes" id="UP000732399"/>
    </source>
</evidence>
<dbReference type="EMBL" id="JAAVJH010000005">
    <property type="protein sequence ID" value="NJR78904.1"/>
    <property type="molecule type" value="Genomic_DNA"/>
</dbReference>
<protein>
    <submittedName>
        <fullName evidence="2">Uncharacterized protein</fullName>
    </submittedName>
</protein>
<gene>
    <name evidence="2" type="ORF">HBH26_09925</name>
</gene>
<sequence length="77" mass="8705">MEAALAKDHTGVLPDEGDLMSQGEQDYLQQRARQERARAARCHDHGVARIHHLLAEEYDRRALGVLARAQMASARER</sequence>
<organism evidence="2 3">
    <name type="scientific">Sphingomonas corticis</name>
    <dbReference type="NCBI Taxonomy" id="2722791"/>
    <lineage>
        <taxon>Bacteria</taxon>
        <taxon>Pseudomonadati</taxon>
        <taxon>Pseudomonadota</taxon>
        <taxon>Alphaproteobacteria</taxon>
        <taxon>Sphingomonadales</taxon>
        <taxon>Sphingomonadaceae</taxon>
        <taxon>Sphingomonas</taxon>
    </lineage>
</organism>
<name>A0ABX1CLT2_9SPHN</name>
<dbReference type="Proteomes" id="UP000732399">
    <property type="component" value="Unassembled WGS sequence"/>
</dbReference>
<feature type="compositionally biased region" description="Basic and acidic residues" evidence="1">
    <location>
        <begin position="1"/>
        <end position="10"/>
    </location>
</feature>
<evidence type="ECO:0000256" key="1">
    <source>
        <dbReference type="SAM" id="MobiDB-lite"/>
    </source>
</evidence>
<keyword evidence="3" id="KW-1185">Reference proteome</keyword>
<accession>A0ABX1CLT2</accession>
<proteinExistence type="predicted"/>